<gene>
    <name evidence="3" type="ORF">SUZIE_139195</name>
</gene>
<organism evidence="3 4">
    <name type="scientific">Sciurus carolinensis</name>
    <name type="common">Eastern gray squirrel</name>
    <dbReference type="NCBI Taxonomy" id="30640"/>
    <lineage>
        <taxon>Eukaryota</taxon>
        <taxon>Metazoa</taxon>
        <taxon>Chordata</taxon>
        <taxon>Craniata</taxon>
        <taxon>Vertebrata</taxon>
        <taxon>Euteleostomi</taxon>
        <taxon>Mammalia</taxon>
        <taxon>Eutheria</taxon>
        <taxon>Euarchontoglires</taxon>
        <taxon>Glires</taxon>
        <taxon>Rodentia</taxon>
        <taxon>Sciuromorpha</taxon>
        <taxon>Sciuridae</taxon>
        <taxon>Sciurinae</taxon>
        <taxon>Sciurini</taxon>
        <taxon>Sciurus</taxon>
    </lineage>
</organism>
<comment type="similarity">
    <text evidence="1">Belongs to the GAB family.</text>
</comment>
<evidence type="ECO:0000256" key="1">
    <source>
        <dbReference type="ARBA" id="ARBA00029462"/>
    </source>
</evidence>
<name>A0AA41SXI3_SCICA</name>
<dbReference type="GO" id="GO:0005068">
    <property type="term" value="F:transmembrane receptor protein tyrosine kinase adaptor activity"/>
    <property type="evidence" value="ECO:0007669"/>
    <property type="project" value="TreeGrafter"/>
</dbReference>
<dbReference type="EMBL" id="JAATJV010280100">
    <property type="protein sequence ID" value="MBZ3876689.1"/>
    <property type="molecule type" value="Genomic_DNA"/>
</dbReference>
<proteinExistence type="inferred from homology"/>
<dbReference type="Proteomes" id="UP001166674">
    <property type="component" value="Unassembled WGS sequence"/>
</dbReference>
<dbReference type="InterPro" id="IPR046355">
    <property type="entry name" value="Gab1-4-like"/>
</dbReference>
<dbReference type="GO" id="GO:0005737">
    <property type="term" value="C:cytoplasm"/>
    <property type="evidence" value="ECO:0007669"/>
    <property type="project" value="TreeGrafter"/>
</dbReference>
<evidence type="ECO:0000313" key="3">
    <source>
        <dbReference type="EMBL" id="MBZ3876689.1"/>
    </source>
</evidence>
<dbReference type="PROSITE" id="PS50003">
    <property type="entry name" value="PH_DOMAIN"/>
    <property type="match status" value="1"/>
</dbReference>
<reference evidence="3" key="1">
    <citation type="submission" date="2020-03" db="EMBL/GenBank/DDBJ databases">
        <title>Studies in the Genomics of Life Span.</title>
        <authorList>
            <person name="Glass D."/>
        </authorList>
    </citation>
    <scope>NUCLEOTIDE SEQUENCE</scope>
    <source>
        <strain evidence="3">SUZIE</strain>
        <tissue evidence="3">Muscle</tissue>
    </source>
</reference>
<evidence type="ECO:0000313" key="4">
    <source>
        <dbReference type="Proteomes" id="UP001166674"/>
    </source>
</evidence>
<dbReference type="Gene3D" id="2.30.29.30">
    <property type="entry name" value="Pleckstrin-homology domain (PH domain)/Phosphotyrosine-binding domain (PTB)"/>
    <property type="match status" value="1"/>
</dbReference>
<dbReference type="PANTHER" id="PTHR45960">
    <property type="entry name" value="GRB2-ASSOCIATED-BINDING PROTEIN"/>
    <property type="match status" value="1"/>
</dbReference>
<sequence length="193" mass="22253">WRKRWFILQSGQVGSEPGVLKYYKHDQSKKPLWIISLDLFEQVQANVTFHKNGLPCDFVFYIKTNKLTFYLVAETKEDMYKWVQSTCQVCGFQQEVESTDLIPSLDFTHHSQPALLTGKLPEWEEAQPTWSSRAPQQHLHLCPDLDQCMIYGAESARSDNFSHDARVSFLSRSKMDTQKFAQGGGPFVCKIRG</sequence>
<dbReference type="PANTHER" id="PTHR45960:SF1">
    <property type="entry name" value="GRB2-ASSOCIATED-BINDING PROTEIN 2"/>
    <property type="match status" value="1"/>
</dbReference>
<dbReference type="Pfam" id="PF00169">
    <property type="entry name" value="PH"/>
    <property type="match status" value="1"/>
</dbReference>
<protein>
    <submittedName>
        <fullName evidence="3">GRB2-associated-binding protein 2</fullName>
    </submittedName>
</protein>
<dbReference type="SUPFAM" id="SSF50729">
    <property type="entry name" value="PH domain-like"/>
    <property type="match status" value="1"/>
</dbReference>
<dbReference type="InterPro" id="IPR001849">
    <property type="entry name" value="PH_domain"/>
</dbReference>
<keyword evidence="4" id="KW-1185">Reference proteome</keyword>
<evidence type="ECO:0000259" key="2">
    <source>
        <dbReference type="PROSITE" id="PS50003"/>
    </source>
</evidence>
<dbReference type="AlphaFoldDB" id="A0AA41SXI3"/>
<feature type="non-terminal residue" evidence="3">
    <location>
        <position position="1"/>
    </location>
</feature>
<dbReference type="InterPro" id="IPR011993">
    <property type="entry name" value="PH-like_dom_sf"/>
</dbReference>
<comment type="caution">
    <text evidence="3">The sequence shown here is derived from an EMBL/GenBank/DDBJ whole genome shotgun (WGS) entry which is preliminary data.</text>
</comment>
<feature type="domain" description="PH" evidence="2">
    <location>
        <begin position="1"/>
        <end position="91"/>
    </location>
</feature>
<accession>A0AA41SXI3</accession>
<dbReference type="SMART" id="SM00233">
    <property type="entry name" value="PH"/>
    <property type="match status" value="1"/>
</dbReference>